<sequence length="47" mass="5203">MPEPHSQDLSQSSSVPSSISQYDPPPSRDATLPFIVRLLAFDSDEKE</sequence>
<protein>
    <submittedName>
        <fullName evidence="2">Uncharacterized protein</fullName>
    </submittedName>
</protein>
<name>A0A392VNM8_9FABA</name>
<evidence type="ECO:0000256" key="1">
    <source>
        <dbReference type="SAM" id="MobiDB-lite"/>
    </source>
</evidence>
<organism evidence="2 3">
    <name type="scientific">Trifolium medium</name>
    <dbReference type="NCBI Taxonomy" id="97028"/>
    <lineage>
        <taxon>Eukaryota</taxon>
        <taxon>Viridiplantae</taxon>
        <taxon>Streptophyta</taxon>
        <taxon>Embryophyta</taxon>
        <taxon>Tracheophyta</taxon>
        <taxon>Spermatophyta</taxon>
        <taxon>Magnoliopsida</taxon>
        <taxon>eudicotyledons</taxon>
        <taxon>Gunneridae</taxon>
        <taxon>Pentapetalae</taxon>
        <taxon>rosids</taxon>
        <taxon>fabids</taxon>
        <taxon>Fabales</taxon>
        <taxon>Fabaceae</taxon>
        <taxon>Papilionoideae</taxon>
        <taxon>50 kb inversion clade</taxon>
        <taxon>NPAAA clade</taxon>
        <taxon>Hologalegina</taxon>
        <taxon>IRL clade</taxon>
        <taxon>Trifolieae</taxon>
        <taxon>Trifolium</taxon>
    </lineage>
</organism>
<proteinExistence type="predicted"/>
<evidence type="ECO:0000313" key="3">
    <source>
        <dbReference type="Proteomes" id="UP000265520"/>
    </source>
</evidence>
<dbReference type="Proteomes" id="UP000265520">
    <property type="component" value="Unassembled WGS sequence"/>
</dbReference>
<comment type="caution">
    <text evidence="2">The sequence shown here is derived from an EMBL/GenBank/DDBJ whole genome shotgun (WGS) entry which is preliminary data.</text>
</comment>
<dbReference type="EMBL" id="LXQA011232010">
    <property type="protein sequence ID" value="MCI89984.1"/>
    <property type="molecule type" value="Genomic_DNA"/>
</dbReference>
<accession>A0A392VNM8</accession>
<keyword evidence="3" id="KW-1185">Reference proteome</keyword>
<feature type="compositionally biased region" description="Low complexity" evidence="1">
    <location>
        <begin position="7"/>
        <end position="21"/>
    </location>
</feature>
<dbReference type="AlphaFoldDB" id="A0A392VNM8"/>
<reference evidence="2 3" key="1">
    <citation type="journal article" date="2018" name="Front. Plant Sci.">
        <title>Red Clover (Trifolium pratense) and Zigzag Clover (T. medium) - A Picture of Genomic Similarities and Differences.</title>
        <authorList>
            <person name="Dluhosova J."/>
            <person name="Istvanek J."/>
            <person name="Nedelnik J."/>
            <person name="Repkova J."/>
        </authorList>
    </citation>
    <scope>NUCLEOTIDE SEQUENCE [LARGE SCALE GENOMIC DNA]</scope>
    <source>
        <strain evidence="3">cv. 10/8</strain>
        <tissue evidence="2">Leaf</tissue>
    </source>
</reference>
<feature type="region of interest" description="Disordered" evidence="1">
    <location>
        <begin position="1"/>
        <end position="30"/>
    </location>
</feature>
<evidence type="ECO:0000313" key="2">
    <source>
        <dbReference type="EMBL" id="MCI89984.1"/>
    </source>
</evidence>